<keyword evidence="3" id="KW-1185">Reference proteome</keyword>
<feature type="region of interest" description="Disordered" evidence="1">
    <location>
        <begin position="31"/>
        <end position="55"/>
    </location>
</feature>
<feature type="compositionally biased region" description="Basic and acidic residues" evidence="1">
    <location>
        <begin position="31"/>
        <end position="41"/>
    </location>
</feature>
<proteinExistence type="predicted"/>
<dbReference type="Proteomes" id="UP000693946">
    <property type="component" value="Linkage Group LG18"/>
</dbReference>
<gene>
    <name evidence="2" type="ORF">JOB18_022400</name>
</gene>
<dbReference type="AlphaFoldDB" id="A0AAV6RRY7"/>
<reference evidence="2 3" key="1">
    <citation type="journal article" date="2021" name="Sci. Rep.">
        <title>Chromosome anchoring in Senegalese sole (Solea senegalensis) reveals sex-associated markers and genome rearrangements in flatfish.</title>
        <authorList>
            <person name="Guerrero-Cozar I."/>
            <person name="Gomez-Garrido J."/>
            <person name="Berbel C."/>
            <person name="Martinez-Blanch J.F."/>
            <person name="Alioto T."/>
            <person name="Claros M.G."/>
            <person name="Gagnaire P.A."/>
            <person name="Manchado M."/>
        </authorList>
    </citation>
    <scope>NUCLEOTIDE SEQUENCE [LARGE SCALE GENOMIC DNA]</scope>
    <source>
        <strain evidence="2">Sse05_10M</strain>
    </source>
</reference>
<evidence type="ECO:0000313" key="3">
    <source>
        <dbReference type="Proteomes" id="UP000693946"/>
    </source>
</evidence>
<protein>
    <submittedName>
        <fullName evidence="2">Uncharacterized protein</fullName>
    </submittedName>
</protein>
<accession>A0AAV6RRY7</accession>
<comment type="caution">
    <text evidence="2">The sequence shown here is derived from an EMBL/GenBank/DDBJ whole genome shotgun (WGS) entry which is preliminary data.</text>
</comment>
<sequence length="97" mass="11853">MSRLSTGVISSVMRHYKLQMLCQTLQKEPWQRDEHTHRTLPKDFQNQQDKTFQRKTSRRISQVSVQFQVLQYINKKKKKKKAKEIFKWGQFVRREDV</sequence>
<evidence type="ECO:0000256" key="1">
    <source>
        <dbReference type="SAM" id="MobiDB-lite"/>
    </source>
</evidence>
<organism evidence="2 3">
    <name type="scientific">Solea senegalensis</name>
    <name type="common">Senegalese sole</name>
    <dbReference type="NCBI Taxonomy" id="28829"/>
    <lineage>
        <taxon>Eukaryota</taxon>
        <taxon>Metazoa</taxon>
        <taxon>Chordata</taxon>
        <taxon>Craniata</taxon>
        <taxon>Vertebrata</taxon>
        <taxon>Euteleostomi</taxon>
        <taxon>Actinopterygii</taxon>
        <taxon>Neopterygii</taxon>
        <taxon>Teleostei</taxon>
        <taxon>Neoteleostei</taxon>
        <taxon>Acanthomorphata</taxon>
        <taxon>Carangaria</taxon>
        <taxon>Pleuronectiformes</taxon>
        <taxon>Pleuronectoidei</taxon>
        <taxon>Soleidae</taxon>
        <taxon>Solea</taxon>
    </lineage>
</organism>
<evidence type="ECO:0000313" key="2">
    <source>
        <dbReference type="EMBL" id="KAG7507030.1"/>
    </source>
</evidence>
<name>A0AAV6RRY7_SOLSE</name>
<dbReference type="EMBL" id="JAGKHQ010000010">
    <property type="protein sequence ID" value="KAG7507030.1"/>
    <property type="molecule type" value="Genomic_DNA"/>
</dbReference>